<name>A0A5B8UBI1_9ACTN</name>
<dbReference type="OrthoDB" id="333076at2"/>
<dbReference type="SUPFAM" id="SSF159245">
    <property type="entry name" value="AttH-like"/>
    <property type="match status" value="1"/>
</dbReference>
<sequence>MTDTETGAGPQIAAPPVVTALDESYGHQRVAPRTQTEHESPNWQERCYHLLFAGDDLILNMGRAVWPQAGLRRAFLGACTGTVQHCVRVDAPYAPGDDPDEPVVDGVRVQSVAPLKEVELAYADPDGSLALELTYRSRFVPLPTTPLRIEQDGAVATHYMNFFQSGVYDGWVEVEGNRHEVRGRHGFRDRGWGVRKHEGAPRRGLVLAVMAEFAGRALYMLLFETASGRRVLQDGWLVDGSGTVRQVTGIEHDLTFDGVLLSGGQLGVDLDDGRRLTVGIDPRIRLFLSGVGYSPDPVRQGPGRERHDLTDPAVVAFLRGQTDHGTVFTLDGEPGHGYVETGLGVHARYLPSEDGGPR</sequence>
<accession>A0A5B8UBI1</accession>
<dbReference type="RefSeq" id="WP_146923331.1">
    <property type="nucleotide sequence ID" value="NZ_CP042430.1"/>
</dbReference>
<evidence type="ECO:0008006" key="3">
    <source>
        <dbReference type="Google" id="ProtNLM"/>
    </source>
</evidence>
<evidence type="ECO:0000313" key="2">
    <source>
        <dbReference type="Proteomes" id="UP000321805"/>
    </source>
</evidence>
<dbReference type="Proteomes" id="UP000321805">
    <property type="component" value="Chromosome"/>
</dbReference>
<evidence type="ECO:0000313" key="1">
    <source>
        <dbReference type="EMBL" id="QEC50569.1"/>
    </source>
</evidence>
<gene>
    <name evidence="1" type="ORF">FSW04_25265</name>
</gene>
<dbReference type="KEGG" id="bsol:FSW04_25265"/>
<dbReference type="AlphaFoldDB" id="A0A5B8UBI1"/>
<proteinExistence type="predicted"/>
<dbReference type="EMBL" id="CP042430">
    <property type="protein sequence ID" value="QEC50569.1"/>
    <property type="molecule type" value="Genomic_DNA"/>
</dbReference>
<reference evidence="1 2" key="1">
    <citation type="journal article" date="2018" name="J. Microbiol.">
        <title>Baekduia soli gen. nov., sp. nov., a novel bacterium isolated from the soil of Baekdu Mountain and proposal of a novel family name, Baekduiaceae fam. nov.</title>
        <authorList>
            <person name="An D.S."/>
            <person name="Siddiqi M.Z."/>
            <person name="Kim K.H."/>
            <person name="Yu H.S."/>
            <person name="Im W.T."/>
        </authorList>
    </citation>
    <scope>NUCLEOTIDE SEQUENCE [LARGE SCALE GENOMIC DNA]</scope>
    <source>
        <strain evidence="1 2">BR7-21</strain>
    </source>
</reference>
<keyword evidence="2" id="KW-1185">Reference proteome</keyword>
<protein>
    <recommendedName>
        <fullName evidence="3">DUF2804 family protein</fullName>
    </recommendedName>
</protein>
<organism evidence="1 2">
    <name type="scientific">Baekduia soli</name>
    <dbReference type="NCBI Taxonomy" id="496014"/>
    <lineage>
        <taxon>Bacteria</taxon>
        <taxon>Bacillati</taxon>
        <taxon>Actinomycetota</taxon>
        <taxon>Thermoleophilia</taxon>
        <taxon>Solirubrobacterales</taxon>
        <taxon>Baekduiaceae</taxon>
        <taxon>Baekduia</taxon>
    </lineage>
</organism>